<evidence type="ECO:0000313" key="7">
    <source>
        <dbReference type="EMBL" id="KAL3876006.1"/>
    </source>
</evidence>
<protein>
    <submittedName>
        <fullName evidence="7">Uncharacterized protein</fullName>
    </submittedName>
</protein>
<dbReference type="PROSITE" id="PS50082">
    <property type="entry name" value="WD_REPEATS_2"/>
    <property type="match status" value="1"/>
</dbReference>
<dbReference type="SUPFAM" id="SSF50998">
    <property type="entry name" value="Quinoprotein alcohol dehydrogenase-like"/>
    <property type="match status" value="1"/>
</dbReference>
<dbReference type="Pfam" id="PF25469">
    <property type="entry name" value="WHD_NWD1"/>
    <property type="match status" value="1"/>
</dbReference>
<dbReference type="Gene3D" id="3.40.50.300">
    <property type="entry name" value="P-loop containing nucleotide triphosphate hydrolases"/>
    <property type="match status" value="1"/>
</dbReference>
<dbReference type="Proteomes" id="UP001634394">
    <property type="component" value="Unassembled WGS sequence"/>
</dbReference>
<accession>A0ABD3WPU0</accession>
<dbReference type="SUPFAM" id="SSF52540">
    <property type="entry name" value="P-loop containing nucleoside triphosphate hydrolases"/>
    <property type="match status" value="1"/>
</dbReference>
<proteinExistence type="predicted"/>
<dbReference type="Gene3D" id="2.130.10.10">
    <property type="entry name" value="YVTN repeat-like/Quinoprotein amine dehydrogenase"/>
    <property type="match status" value="2"/>
</dbReference>
<evidence type="ECO:0000259" key="6">
    <source>
        <dbReference type="Pfam" id="PF25469"/>
    </source>
</evidence>
<dbReference type="PANTHER" id="PTHR19871">
    <property type="entry name" value="BETA TRANSDUCIN-RELATED PROTEIN"/>
    <property type="match status" value="1"/>
</dbReference>
<dbReference type="InterPro" id="IPR057588">
    <property type="entry name" value="NWD1/2-like_WH"/>
</dbReference>
<dbReference type="EMBL" id="JBJQND010000005">
    <property type="protein sequence ID" value="KAL3876006.1"/>
    <property type="molecule type" value="Genomic_DNA"/>
</dbReference>
<feature type="domain" description="NWD1/2-like winged helix-turn-helix" evidence="6">
    <location>
        <begin position="713"/>
        <end position="829"/>
    </location>
</feature>
<evidence type="ECO:0000256" key="4">
    <source>
        <dbReference type="SAM" id="MobiDB-lite"/>
    </source>
</evidence>
<dbReference type="SMART" id="SM00320">
    <property type="entry name" value="WD40"/>
    <property type="match status" value="3"/>
</dbReference>
<dbReference type="Pfam" id="PF00400">
    <property type="entry name" value="WD40"/>
    <property type="match status" value="1"/>
</dbReference>
<dbReference type="InterPro" id="IPR011047">
    <property type="entry name" value="Quinoprotein_ADH-like_sf"/>
</dbReference>
<evidence type="ECO:0000259" key="5">
    <source>
        <dbReference type="Pfam" id="PF13271"/>
    </source>
</evidence>
<feature type="repeat" description="WD" evidence="3">
    <location>
        <begin position="1693"/>
        <end position="1734"/>
    </location>
</feature>
<dbReference type="InterPro" id="IPR027417">
    <property type="entry name" value="P-loop_NTPase"/>
</dbReference>
<dbReference type="InterPro" id="IPR025139">
    <property type="entry name" value="DUF4062"/>
</dbReference>
<keyword evidence="2" id="KW-0677">Repeat</keyword>
<evidence type="ECO:0000256" key="2">
    <source>
        <dbReference type="ARBA" id="ARBA00022737"/>
    </source>
</evidence>
<comment type="caution">
    <text evidence="7">The sequence shown here is derived from an EMBL/GenBank/DDBJ whole genome shotgun (WGS) entry which is preliminary data.</text>
</comment>
<dbReference type="InterPro" id="IPR001680">
    <property type="entry name" value="WD40_rpt"/>
</dbReference>
<dbReference type="PROSITE" id="PS50294">
    <property type="entry name" value="WD_REPEATS_REGION"/>
    <property type="match status" value="1"/>
</dbReference>
<feature type="region of interest" description="Disordered" evidence="4">
    <location>
        <begin position="36"/>
        <end position="70"/>
    </location>
</feature>
<dbReference type="InterPro" id="IPR015943">
    <property type="entry name" value="WD40/YVTN_repeat-like_dom_sf"/>
</dbReference>
<sequence length="1773" mass="201136">MASKSNPKVKQELAPDQIKPILPRRISSFASELIGHGGIDLSTPSKNTKSTKSTNLKAPKKSVGNNTTTKKQAVITKPVTDPKGVKNEKPQFDKEAEDKFDAMIKGDLTDLPTLPKSIVKVFLSSTFTDMREERNMLARVVYPRLQKICADQDLEFQVVDMRWGVTDDSQNDHSVEKLCLLEVENCQKDSLGPNFMLITGDRYGFQPITTELSLDEYLMIRTEVQEMDLENKDLLDTWYKRDDNAIQPVYTLQTIRSMFPFFGDYSPGCDEPRVRDAVNWSKTFEALKKLLQTAAHSLLKKGKISDERYHDFHKSVTEFEIDKGILKAKDPHLHTVLYQRTFQGLTDANLVETNTIRFIDVITQSGKSEINQELVTLRKELSARIAKVLPASNIRSYTLPWKPGGLDPEAHPEHKTYLTEFCETFVADCQRLIEGGLSKRRNQIRQAEYYSRYSEVIHHLQFCKNKCQTFCGQEETLEKARSYIMDKDNRSPLVIHAPSGAGKTSIMAMIMSSVGKWFKGESHLKVIRFIGTSPDSINIYDVLFSVLGQLADAACLIMEPVRYKNMKNLIKYFPHFMRVVSNACKVPVVILIDSLDQLSPANNAYGMEWVPTLLPPNIKLILSTLPEEHNIRENLQKLLAKNCMVAVPILPESTGRDIIKKYMGLKNRTLTEEQVKFLISILKNDPSPLFLKLLLDRAEKWHSFTQVSELHLSSTVIESINTLFQQLEKKYGLQLISSALGFISVGLNGITDIEIEDALSCDDKVLDEVYRFHDPPVNGIVRIPPVLWARIRHDIQEYLVERMSHGKTTLHWYHRQFIAAATKRYAADEKAPYLNKILVDVFLHENGLQRDITLSQRKNLKIPNADRQITPQPCTVTNKRKLSCLAYHVVNAWPLIEPSSAKSLVCCNFKFLQTKIAAFSISHVTDDLSSYLEKFEDEELLLLRNFLSTSKDNLRLPVRLAVCLLAFISCDEGHIHLKELLDQAREYLITNKSPLLLPAFSCLAARRDISEALDTTLKGFSNIVTENSEYVLLKTLHAIDDEDQRDRFAVVNTLTEDLQQVTLANVCNIPKISKSGKEIFFTTNSSLVCLYYEDWKFKKVSFEAPSQTLAFEVNDDRKFGVIHLSDEKLLLYDLMTLNKKGTFSFEKSKNYKVSKIHCTNDETSPVIIVVGEIAETDKVPSSQSFLAQFQVGKEKPVKTVILDMLLKPELSSYLNKEEMIVIGTKHLSDSANGVSQLLRYETKSLNPVEPAIIFPQELVQISAETLSSSSRVAVLSKEGMVFIADGSSTKILSEIKLNNPVTQFGVKWEENIVLLGDSQGYITVYDIKLNKTLWAFFAHAVSVKRIVVLEEQIVSMGEKLETKIWSFRGLYDDMQREKKAKKEKQMTLPSLLEQKSSSAADLSLDGKDLITCTEEKVVRIWSVANQELQREFKVDLVVDTIQCLTDRCIAVFEKSKQRLEILDQDYGKQILKTSPNILAFVVNNDRDKIYTVNSQMEGSLAVEVIDLKLRKVTKSVNLKKGIERFLSIDAVLSTSERFLVLRTQITNEEYETIVAMWKKTGSFQPQHHRYRFTAVDLTQGTGGLMPCLRQLSKIPTLGEKCIPFSGNVMLITTRRWVVFWDIPTGKCDQKPSKVDRVKGMFYRPDWLGQDCKGTSRAIVQSPNKEFLAVGSEDGYMFLYNTTTGLPLGHMKPSSCHTAEVIQIGISPDSKWVVSACRNNTLKLWDSASAKEQFSLRVDSEVQKIYFTCDSKYVAVFTGSQATRLLLFKIHPGS</sequence>
<keyword evidence="1 3" id="KW-0853">WD repeat</keyword>
<gene>
    <name evidence="7" type="ORF">ACJMK2_033895</name>
</gene>
<feature type="domain" description="DUF4062" evidence="5">
    <location>
        <begin position="120"/>
        <end position="206"/>
    </location>
</feature>
<evidence type="ECO:0000313" key="8">
    <source>
        <dbReference type="Proteomes" id="UP001634394"/>
    </source>
</evidence>
<evidence type="ECO:0000256" key="1">
    <source>
        <dbReference type="ARBA" id="ARBA00022574"/>
    </source>
</evidence>
<name>A0ABD3WPU0_SINWO</name>
<dbReference type="InterPro" id="IPR052752">
    <property type="entry name" value="NACHT-WD_repeat"/>
</dbReference>
<organism evidence="7 8">
    <name type="scientific">Sinanodonta woodiana</name>
    <name type="common">Chinese pond mussel</name>
    <name type="synonym">Anodonta woodiana</name>
    <dbReference type="NCBI Taxonomy" id="1069815"/>
    <lineage>
        <taxon>Eukaryota</taxon>
        <taxon>Metazoa</taxon>
        <taxon>Spiralia</taxon>
        <taxon>Lophotrochozoa</taxon>
        <taxon>Mollusca</taxon>
        <taxon>Bivalvia</taxon>
        <taxon>Autobranchia</taxon>
        <taxon>Heteroconchia</taxon>
        <taxon>Palaeoheterodonta</taxon>
        <taxon>Unionida</taxon>
        <taxon>Unionoidea</taxon>
        <taxon>Unionidae</taxon>
        <taxon>Unioninae</taxon>
        <taxon>Sinanodonta</taxon>
    </lineage>
</organism>
<reference evidence="7 8" key="1">
    <citation type="submission" date="2024-11" db="EMBL/GenBank/DDBJ databases">
        <title>Chromosome-level genome assembly of the freshwater bivalve Anodonta woodiana.</title>
        <authorList>
            <person name="Chen X."/>
        </authorList>
    </citation>
    <scope>NUCLEOTIDE SEQUENCE [LARGE SCALE GENOMIC DNA]</scope>
    <source>
        <strain evidence="7">MN2024</strain>
        <tissue evidence="7">Gills</tissue>
    </source>
</reference>
<dbReference type="Pfam" id="PF13271">
    <property type="entry name" value="DUF4062"/>
    <property type="match status" value="1"/>
</dbReference>
<dbReference type="PANTHER" id="PTHR19871:SF14">
    <property type="entry name" value="DUF4062 DOMAIN-CONTAINING PROTEIN"/>
    <property type="match status" value="1"/>
</dbReference>
<keyword evidence="8" id="KW-1185">Reference proteome</keyword>
<feature type="compositionally biased region" description="Low complexity" evidence="4">
    <location>
        <begin position="41"/>
        <end position="57"/>
    </location>
</feature>
<evidence type="ECO:0000256" key="3">
    <source>
        <dbReference type="PROSITE-ProRule" id="PRU00221"/>
    </source>
</evidence>